<organism evidence="21 22">
    <name type="scientific">Desulfobotulus mexicanus</name>
    <dbReference type="NCBI Taxonomy" id="2586642"/>
    <lineage>
        <taxon>Bacteria</taxon>
        <taxon>Pseudomonadati</taxon>
        <taxon>Thermodesulfobacteriota</taxon>
        <taxon>Desulfobacteria</taxon>
        <taxon>Desulfobacterales</taxon>
        <taxon>Desulfobacteraceae</taxon>
        <taxon>Desulfobotulus</taxon>
    </lineage>
</organism>
<dbReference type="InterPro" id="IPR001650">
    <property type="entry name" value="Helicase_C-like"/>
</dbReference>
<dbReference type="Pfam" id="PF07516">
    <property type="entry name" value="SecA_SW"/>
    <property type="match status" value="1"/>
</dbReference>
<keyword evidence="11 15" id="KW-0653">Protein transport</keyword>
<reference evidence="21 22" key="1">
    <citation type="submission" date="2019-06" db="EMBL/GenBank/DDBJ databases">
        <title>Desulfobotulus mexicanus sp. nov., a novel sulfate-reducing bacterium isolated from the sediment of an alkaline crater lake in Mexico.</title>
        <authorList>
            <person name="Hirschler-Rea A."/>
        </authorList>
    </citation>
    <scope>NUCLEOTIDE SEQUENCE [LARGE SCALE GENOMIC DNA]</scope>
    <source>
        <strain evidence="21 22">PAR22N</strain>
    </source>
</reference>
<comment type="similarity">
    <text evidence="2 15 16">Belongs to the SecA family.</text>
</comment>
<sequence length="840" mass="95669">MIARILTRIFGSMNQRELRRMQSYVDAVNALEPEMESLDDSVLAAKTEVYRKRFAAGESLESLLPEAFATVREASRRVLEMRHFDCQLIGAVALHEGSIAEMKTGEGKTLMSTLAAYLNAITGKGVHIVTVNDYLARRDAEWMGKLYSFLGLSVGIVVHGMDDAQRREAYAADITYGTNNEFGFDYLRDNMKFHRDTLAQRELNFAIVDEVDSILIDEARTPLIISGPAEKSTDLYYSVNMIMPALKVERDYLVDEKARSVSLTEEGVARIEELLKTPNIYEPANIEILHHVNQALKAYALFQRDADYIVQDDKVIIVDEFTGRLMPGRRYSEGLHQALEAKEGVTIENENQTLASITFQNYFRMYNKLGGMTGTAETEAVEFKKIYGLGVLSVPTHKPMIRIDHPDMIYKTKKEKFQAIVEEIATLHKKGQPVLVGTINIDISEYLSSLLTKKGVFHEVLNAKQHQKEAEIVALAGQKGRVTIATNMAGRGTDIVLGDGVRELGGLHILATERHESRRIDNQLRGRSGRQGDPGSSRFYLSLEDDLLRIFGGERIGKIMDRLGLEEGEPIEHRLISRAIENSQKKVEGHNFDIRKHILEYDDVMNQQREVIYRQRREALTSESLKDFISEMIEEVAEDTAYSFRYDPVHAPLVWDDVVEAVGRRFFFTIEKPEAFEETEHIPQETLAEIIKDAASRFYEVKEAIVGDEEMRQLERFIVLQTVDSQWKNHLLSMDHLKDGIGLRGYAQQNPLIMYKKEGFAMFQDMIQRIKNEVIGILFRVQIRRETELEPLPELKQDKLVFSHGKDDDSKEPLRRKEAKVGRNDLCPCGSGKKYKKCCG</sequence>
<dbReference type="InterPro" id="IPR036670">
    <property type="entry name" value="SecA_X-link_sf"/>
</dbReference>
<dbReference type="InterPro" id="IPR020937">
    <property type="entry name" value="SecA_CS"/>
</dbReference>
<evidence type="ECO:0000256" key="12">
    <source>
        <dbReference type="ARBA" id="ARBA00022967"/>
    </source>
</evidence>
<gene>
    <name evidence="15 21" type="primary">secA</name>
    <name evidence="21" type="ORF">FIM25_16260</name>
</gene>
<evidence type="ECO:0000256" key="3">
    <source>
        <dbReference type="ARBA" id="ARBA00022448"/>
    </source>
</evidence>
<dbReference type="NCBIfam" id="TIGR00963">
    <property type="entry name" value="secA"/>
    <property type="match status" value="1"/>
</dbReference>
<protein>
    <recommendedName>
        <fullName evidence="15 16">Protein translocase subunit SecA</fullName>
        <ecNumber evidence="15">7.4.2.8</ecNumber>
    </recommendedName>
</protein>
<dbReference type="Pfam" id="PF07517">
    <property type="entry name" value="SecA_DEAD"/>
    <property type="match status" value="1"/>
</dbReference>
<keyword evidence="9" id="KW-0862">Zinc</keyword>
<dbReference type="FunFam" id="3.90.1440.10:FF:000001">
    <property type="entry name" value="Preprotein translocase subunit SecA"/>
    <property type="match status" value="1"/>
</dbReference>
<evidence type="ECO:0000256" key="6">
    <source>
        <dbReference type="ARBA" id="ARBA00022519"/>
    </source>
</evidence>
<dbReference type="GO" id="GO:0031522">
    <property type="term" value="C:cell envelope Sec protein transport complex"/>
    <property type="evidence" value="ECO:0007669"/>
    <property type="project" value="TreeGrafter"/>
</dbReference>
<keyword evidence="12 15" id="KW-1278">Translocase</keyword>
<dbReference type="OrthoDB" id="9805579at2"/>
<evidence type="ECO:0000256" key="17">
    <source>
        <dbReference type="SAM" id="MobiDB-lite"/>
    </source>
</evidence>
<dbReference type="Gene3D" id="3.90.1440.10">
    <property type="entry name" value="SecA, preprotein cross-linking domain"/>
    <property type="match status" value="1"/>
</dbReference>
<keyword evidence="10 15" id="KW-0067">ATP-binding</keyword>
<dbReference type="SMART" id="SM00958">
    <property type="entry name" value="SecA_PP_bind"/>
    <property type="match status" value="1"/>
</dbReference>
<evidence type="ECO:0000259" key="19">
    <source>
        <dbReference type="PROSITE" id="PS51194"/>
    </source>
</evidence>
<feature type="compositionally biased region" description="Basic and acidic residues" evidence="17">
    <location>
        <begin position="803"/>
        <end position="823"/>
    </location>
</feature>
<name>A0A5S5MC38_9BACT</name>
<comment type="caution">
    <text evidence="21">The sequence shown here is derived from an EMBL/GenBank/DDBJ whole genome shotgun (WGS) entry which is preliminary data.</text>
</comment>
<accession>A0A5S5MC38</accession>
<evidence type="ECO:0000256" key="16">
    <source>
        <dbReference type="RuleBase" id="RU003874"/>
    </source>
</evidence>
<dbReference type="GO" id="GO:0043952">
    <property type="term" value="P:protein transport by the Sec complex"/>
    <property type="evidence" value="ECO:0007669"/>
    <property type="project" value="TreeGrafter"/>
</dbReference>
<feature type="binding site" evidence="15">
    <location>
        <position position="494"/>
    </location>
    <ligand>
        <name>ATP</name>
        <dbReference type="ChEBI" id="CHEBI:30616"/>
    </ligand>
</feature>
<dbReference type="PROSITE" id="PS51194">
    <property type="entry name" value="HELICASE_CTER"/>
    <property type="match status" value="1"/>
</dbReference>
<dbReference type="NCBIfam" id="NF006630">
    <property type="entry name" value="PRK09200.1"/>
    <property type="match status" value="1"/>
</dbReference>
<dbReference type="EC" id="7.4.2.8" evidence="15"/>
<comment type="catalytic activity">
    <reaction evidence="15">
        <text>ATP + H2O + cellular proteinSide 1 = ADP + phosphate + cellular proteinSide 2.</text>
        <dbReference type="EC" id="7.4.2.8"/>
    </reaction>
</comment>
<evidence type="ECO:0000313" key="22">
    <source>
        <dbReference type="Proteomes" id="UP000321899"/>
    </source>
</evidence>
<dbReference type="GO" id="GO:0005829">
    <property type="term" value="C:cytosol"/>
    <property type="evidence" value="ECO:0007669"/>
    <property type="project" value="TreeGrafter"/>
</dbReference>
<dbReference type="InterPro" id="IPR014018">
    <property type="entry name" value="SecA_motor_DEAD"/>
</dbReference>
<evidence type="ECO:0000256" key="9">
    <source>
        <dbReference type="ARBA" id="ARBA00022833"/>
    </source>
</evidence>
<comment type="subunit">
    <text evidence="15">Monomer and homodimer. Part of the essential Sec protein translocation apparatus which comprises SecA, SecYEG and auxiliary proteins SecDF. Other proteins may also be involved.</text>
</comment>
<dbReference type="Pfam" id="PF01043">
    <property type="entry name" value="SecA_PP_bind"/>
    <property type="match status" value="1"/>
</dbReference>
<dbReference type="PROSITE" id="PS51196">
    <property type="entry name" value="SECA_MOTOR_DEAD"/>
    <property type="match status" value="1"/>
</dbReference>
<evidence type="ECO:0000256" key="7">
    <source>
        <dbReference type="ARBA" id="ARBA00022723"/>
    </source>
</evidence>
<dbReference type="RefSeq" id="WP_139450912.1">
    <property type="nucleotide sequence ID" value="NZ_VDMB01000042.1"/>
</dbReference>
<keyword evidence="6" id="KW-0997">Cell inner membrane</keyword>
<evidence type="ECO:0000259" key="20">
    <source>
        <dbReference type="PROSITE" id="PS51196"/>
    </source>
</evidence>
<keyword evidence="8 15" id="KW-0547">Nucleotide-binding</keyword>
<dbReference type="GO" id="GO:0008564">
    <property type="term" value="F:protein-exporting ATPase activity"/>
    <property type="evidence" value="ECO:0007669"/>
    <property type="project" value="UniProtKB-EC"/>
</dbReference>
<dbReference type="SUPFAM" id="SSF81767">
    <property type="entry name" value="Pre-protein crosslinking domain of SecA"/>
    <property type="match status" value="1"/>
</dbReference>
<evidence type="ECO:0000256" key="13">
    <source>
        <dbReference type="ARBA" id="ARBA00023010"/>
    </source>
</evidence>
<dbReference type="HAMAP" id="MF_01382">
    <property type="entry name" value="SecA"/>
    <property type="match status" value="1"/>
</dbReference>
<keyword evidence="7" id="KW-0479">Metal-binding</keyword>
<dbReference type="PROSITE" id="PS01312">
    <property type="entry name" value="SECA"/>
    <property type="match status" value="1"/>
</dbReference>
<dbReference type="InterPro" id="IPR011130">
    <property type="entry name" value="SecA_preprotein_X-link_dom"/>
</dbReference>
<dbReference type="PANTHER" id="PTHR30612:SF0">
    <property type="entry name" value="CHLOROPLAST PROTEIN-TRANSPORTING ATPASE"/>
    <property type="match status" value="1"/>
</dbReference>
<dbReference type="InterPro" id="IPR011116">
    <property type="entry name" value="SecA_Wing/Scaffold"/>
</dbReference>
<evidence type="ECO:0000259" key="18">
    <source>
        <dbReference type="PROSITE" id="PS51192"/>
    </source>
</evidence>
<dbReference type="CDD" id="cd18803">
    <property type="entry name" value="SF2_C_secA"/>
    <property type="match status" value="1"/>
</dbReference>
<dbReference type="FunFam" id="1.10.3060.10:FF:000003">
    <property type="entry name" value="Protein translocase subunit SecA"/>
    <property type="match status" value="1"/>
</dbReference>
<dbReference type="PRINTS" id="PR00906">
    <property type="entry name" value="SECA"/>
</dbReference>
<proteinExistence type="inferred from homology"/>
<dbReference type="PANTHER" id="PTHR30612">
    <property type="entry name" value="SECA INNER MEMBRANE COMPONENT OF SEC PROTEIN SECRETION SYSTEM"/>
    <property type="match status" value="1"/>
</dbReference>
<dbReference type="InterPro" id="IPR004027">
    <property type="entry name" value="SEC_C_motif"/>
</dbReference>
<evidence type="ECO:0000256" key="2">
    <source>
        <dbReference type="ARBA" id="ARBA00007650"/>
    </source>
</evidence>
<dbReference type="EMBL" id="VDMB01000042">
    <property type="protein sequence ID" value="TYT73219.1"/>
    <property type="molecule type" value="Genomic_DNA"/>
</dbReference>
<dbReference type="SMART" id="SM00957">
    <property type="entry name" value="SecA_DEAD"/>
    <property type="match status" value="1"/>
</dbReference>
<dbReference type="Gene3D" id="3.40.50.300">
    <property type="entry name" value="P-loop containing nucleotide triphosphate hydrolases"/>
    <property type="match status" value="3"/>
</dbReference>
<dbReference type="Pfam" id="PF02810">
    <property type="entry name" value="SEC-C"/>
    <property type="match status" value="1"/>
</dbReference>
<dbReference type="FunFam" id="3.40.50.300:FF:000334">
    <property type="entry name" value="Protein translocase subunit SecA"/>
    <property type="match status" value="1"/>
</dbReference>
<dbReference type="AlphaFoldDB" id="A0A5S5MC38"/>
<dbReference type="NCBIfam" id="NF009538">
    <property type="entry name" value="PRK12904.1"/>
    <property type="match status" value="1"/>
</dbReference>
<dbReference type="GO" id="GO:0005524">
    <property type="term" value="F:ATP binding"/>
    <property type="evidence" value="ECO:0007669"/>
    <property type="project" value="UniProtKB-UniRule"/>
</dbReference>
<dbReference type="GO" id="GO:0005886">
    <property type="term" value="C:plasma membrane"/>
    <property type="evidence" value="ECO:0007669"/>
    <property type="project" value="UniProtKB-SubCell"/>
</dbReference>
<dbReference type="PROSITE" id="PS51192">
    <property type="entry name" value="HELICASE_ATP_BIND_1"/>
    <property type="match status" value="1"/>
</dbReference>
<keyword evidence="13 15" id="KW-0811">Translocation</keyword>
<keyword evidence="3 15" id="KW-0813">Transport</keyword>
<dbReference type="SUPFAM" id="SSF52540">
    <property type="entry name" value="P-loop containing nucleoside triphosphate hydrolases"/>
    <property type="match status" value="2"/>
</dbReference>
<feature type="domain" description="Helicase C-terminal" evidence="19">
    <location>
        <begin position="404"/>
        <end position="588"/>
    </location>
</feature>
<dbReference type="Gene3D" id="1.10.3060.10">
    <property type="entry name" value="Helical scaffold and wing domains of SecA"/>
    <property type="match status" value="1"/>
</dbReference>
<dbReference type="SUPFAM" id="SSF81886">
    <property type="entry name" value="Helical scaffold and wing domains of SecA"/>
    <property type="match status" value="1"/>
</dbReference>
<comment type="cofactor">
    <cofactor evidence="1">
        <name>Zn(2+)</name>
        <dbReference type="ChEBI" id="CHEBI:29105"/>
    </cofactor>
</comment>
<keyword evidence="5 15" id="KW-0963">Cytoplasm</keyword>
<dbReference type="GO" id="GO:0065002">
    <property type="term" value="P:intracellular protein transmembrane transport"/>
    <property type="evidence" value="ECO:0007669"/>
    <property type="project" value="UniProtKB-UniRule"/>
</dbReference>
<dbReference type="InterPro" id="IPR027417">
    <property type="entry name" value="P-loop_NTPase"/>
</dbReference>
<comment type="function">
    <text evidence="15">Part of the Sec protein translocase complex. Interacts with the SecYEG preprotein conducting channel. Has a central role in coupling the hydrolysis of ATP to the transfer of proteins into and across the cell membrane, serving as an ATP-driven molecular motor driving the stepwise translocation of polypeptide chains across the membrane.</text>
</comment>
<dbReference type="InterPro" id="IPR014001">
    <property type="entry name" value="Helicase_ATP-bd"/>
</dbReference>
<dbReference type="Proteomes" id="UP000321899">
    <property type="component" value="Unassembled WGS sequence"/>
</dbReference>
<comment type="subcellular location">
    <subcellularLocation>
        <location evidence="15">Cell membrane</location>
        <topology evidence="15">Peripheral membrane protein</topology>
        <orientation evidence="15">Cytoplasmic side</orientation>
    </subcellularLocation>
    <subcellularLocation>
        <location evidence="15">Cytoplasm</location>
    </subcellularLocation>
    <text evidence="15">Distribution is 50-50.</text>
</comment>
<evidence type="ECO:0000256" key="11">
    <source>
        <dbReference type="ARBA" id="ARBA00022927"/>
    </source>
</evidence>
<feature type="domain" description="SecA family profile" evidence="20">
    <location>
        <begin position="3"/>
        <end position="572"/>
    </location>
</feature>
<evidence type="ECO:0000313" key="21">
    <source>
        <dbReference type="EMBL" id="TYT73219.1"/>
    </source>
</evidence>
<dbReference type="InterPro" id="IPR036266">
    <property type="entry name" value="SecA_Wing/Scaffold_sf"/>
</dbReference>
<dbReference type="GO" id="GO:0046872">
    <property type="term" value="F:metal ion binding"/>
    <property type="evidence" value="ECO:0007669"/>
    <property type="project" value="UniProtKB-KW"/>
</dbReference>
<keyword evidence="4 15" id="KW-1003">Cell membrane</keyword>
<feature type="region of interest" description="Disordered" evidence="17">
    <location>
        <begin position="803"/>
        <end position="825"/>
    </location>
</feature>
<evidence type="ECO:0000256" key="14">
    <source>
        <dbReference type="ARBA" id="ARBA00023136"/>
    </source>
</evidence>
<dbReference type="InterPro" id="IPR000185">
    <property type="entry name" value="SecA"/>
</dbReference>
<dbReference type="GO" id="GO:0017038">
    <property type="term" value="P:protein import"/>
    <property type="evidence" value="ECO:0007669"/>
    <property type="project" value="InterPro"/>
</dbReference>
<keyword evidence="14 15" id="KW-0472">Membrane</keyword>
<dbReference type="InterPro" id="IPR011115">
    <property type="entry name" value="SecA_DEAD"/>
</dbReference>
<dbReference type="InterPro" id="IPR044722">
    <property type="entry name" value="SecA_SF2_C"/>
</dbReference>
<feature type="domain" description="Helicase ATP-binding" evidence="18">
    <location>
        <begin position="89"/>
        <end position="247"/>
    </location>
</feature>
<dbReference type="CDD" id="cd17928">
    <property type="entry name" value="DEXDc_SecA"/>
    <property type="match status" value="1"/>
</dbReference>
<evidence type="ECO:0000256" key="15">
    <source>
        <dbReference type="HAMAP-Rule" id="MF_01382"/>
    </source>
</evidence>
<evidence type="ECO:0000256" key="8">
    <source>
        <dbReference type="ARBA" id="ARBA00022741"/>
    </source>
</evidence>
<feature type="binding site" evidence="15">
    <location>
        <begin position="105"/>
        <end position="109"/>
    </location>
    <ligand>
        <name>ATP</name>
        <dbReference type="ChEBI" id="CHEBI:30616"/>
    </ligand>
</feature>
<evidence type="ECO:0000256" key="10">
    <source>
        <dbReference type="ARBA" id="ARBA00022840"/>
    </source>
</evidence>
<evidence type="ECO:0000256" key="1">
    <source>
        <dbReference type="ARBA" id="ARBA00001947"/>
    </source>
</evidence>
<dbReference type="GO" id="GO:0006605">
    <property type="term" value="P:protein targeting"/>
    <property type="evidence" value="ECO:0007669"/>
    <property type="project" value="UniProtKB-UniRule"/>
</dbReference>
<keyword evidence="22" id="KW-1185">Reference proteome</keyword>
<dbReference type="FunFam" id="3.40.50.300:FF:000429">
    <property type="entry name" value="Preprotein translocase subunit SecA"/>
    <property type="match status" value="1"/>
</dbReference>
<dbReference type="Pfam" id="PF21090">
    <property type="entry name" value="P-loop_SecA"/>
    <property type="match status" value="2"/>
</dbReference>
<evidence type="ECO:0000256" key="4">
    <source>
        <dbReference type="ARBA" id="ARBA00022475"/>
    </source>
</evidence>
<feature type="binding site" evidence="15">
    <location>
        <position position="87"/>
    </location>
    <ligand>
        <name>ATP</name>
        <dbReference type="ChEBI" id="CHEBI:30616"/>
    </ligand>
</feature>
<evidence type="ECO:0000256" key="5">
    <source>
        <dbReference type="ARBA" id="ARBA00022490"/>
    </source>
</evidence>